<name>A0A1M7JEX1_9BACI</name>
<dbReference type="InterPro" id="IPR004090">
    <property type="entry name" value="Chemotax_Me-accpt_rcpt"/>
</dbReference>
<feature type="transmembrane region" description="Helical" evidence="5">
    <location>
        <begin position="17"/>
        <end position="37"/>
    </location>
</feature>
<evidence type="ECO:0000313" key="8">
    <source>
        <dbReference type="Proteomes" id="UP000184184"/>
    </source>
</evidence>
<dbReference type="OrthoDB" id="242546at2"/>
<organism evidence="7 8">
    <name type="scientific">Gracilibacillus kekensis</name>
    <dbReference type="NCBI Taxonomy" id="1027249"/>
    <lineage>
        <taxon>Bacteria</taxon>
        <taxon>Bacillati</taxon>
        <taxon>Bacillota</taxon>
        <taxon>Bacilli</taxon>
        <taxon>Bacillales</taxon>
        <taxon>Bacillaceae</taxon>
        <taxon>Gracilibacillus</taxon>
    </lineage>
</organism>
<feature type="transmembrane region" description="Helical" evidence="5">
    <location>
        <begin position="114"/>
        <end position="131"/>
    </location>
</feature>
<evidence type="ECO:0000256" key="5">
    <source>
        <dbReference type="SAM" id="Phobius"/>
    </source>
</evidence>
<keyword evidence="5" id="KW-0812">Transmembrane</keyword>
<dbReference type="PANTHER" id="PTHR32089:SF112">
    <property type="entry name" value="LYSOZYME-LIKE PROTEIN-RELATED"/>
    <property type="match status" value="1"/>
</dbReference>
<dbReference type="PROSITE" id="PS50111">
    <property type="entry name" value="CHEMOTAXIS_TRANSDUC_2"/>
    <property type="match status" value="1"/>
</dbReference>
<keyword evidence="1 3" id="KW-0807">Transducer</keyword>
<feature type="transmembrane region" description="Helical" evidence="5">
    <location>
        <begin position="67"/>
        <end position="85"/>
    </location>
</feature>
<evidence type="ECO:0000313" key="7">
    <source>
        <dbReference type="EMBL" id="SHM51441.1"/>
    </source>
</evidence>
<dbReference type="Gene3D" id="1.10.287.950">
    <property type="entry name" value="Methyl-accepting chemotaxis protein"/>
    <property type="match status" value="1"/>
</dbReference>
<evidence type="ECO:0000259" key="6">
    <source>
        <dbReference type="PROSITE" id="PS50111"/>
    </source>
</evidence>
<protein>
    <submittedName>
        <fullName evidence="7">Methyl-accepting chemotaxis protein</fullName>
    </submittedName>
</protein>
<dbReference type="AlphaFoldDB" id="A0A1M7JEX1"/>
<dbReference type="GO" id="GO:0016020">
    <property type="term" value="C:membrane"/>
    <property type="evidence" value="ECO:0007669"/>
    <property type="project" value="InterPro"/>
</dbReference>
<keyword evidence="8" id="KW-1185">Reference proteome</keyword>
<accession>A0A1M7JEX1</accession>
<dbReference type="PRINTS" id="PR00260">
    <property type="entry name" value="CHEMTRNSDUCR"/>
</dbReference>
<proteinExistence type="inferred from homology"/>
<comment type="similarity">
    <text evidence="2">Belongs to the methyl-accepting chemotaxis (MCP) protein family.</text>
</comment>
<reference evidence="7 8" key="1">
    <citation type="submission" date="2016-11" db="EMBL/GenBank/DDBJ databases">
        <authorList>
            <person name="Jaros S."/>
            <person name="Januszkiewicz K."/>
            <person name="Wedrychowicz H."/>
        </authorList>
    </citation>
    <scope>NUCLEOTIDE SEQUENCE [LARGE SCALE GENOMIC DNA]</scope>
    <source>
        <strain evidence="7 8">CGMCC 1.10681</strain>
    </source>
</reference>
<dbReference type="Proteomes" id="UP000184184">
    <property type="component" value="Unassembled WGS sequence"/>
</dbReference>
<dbReference type="PANTHER" id="PTHR32089">
    <property type="entry name" value="METHYL-ACCEPTING CHEMOTAXIS PROTEIN MCPB"/>
    <property type="match status" value="1"/>
</dbReference>
<evidence type="ECO:0000256" key="1">
    <source>
        <dbReference type="ARBA" id="ARBA00023224"/>
    </source>
</evidence>
<gene>
    <name evidence="7" type="ORF">SAMN05216179_0336</name>
</gene>
<dbReference type="InterPro" id="IPR004089">
    <property type="entry name" value="MCPsignal_dom"/>
</dbReference>
<dbReference type="STRING" id="1027249.SAMN05216179_0336"/>
<feature type="transmembrane region" description="Helical" evidence="5">
    <location>
        <begin position="43"/>
        <end position="60"/>
    </location>
</feature>
<feature type="coiled-coil region" evidence="4">
    <location>
        <begin position="176"/>
        <end position="221"/>
    </location>
</feature>
<dbReference type="GO" id="GO:0004888">
    <property type="term" value="F:transmembrane signaling receptor activity"/>
    <property type="evidence" value="ECO:0007669"/>
    <property type="project" value="InterPro"/>
</dbReference>
<sequence>MGIIQSMRYNDLQKKNTLMFVVMAITLLVGLSLSLATNELVSATFYGSELAVTIITYFILQKVLKKPIILPYLFVIIFYLSNLLYIVTSGASAALFLIVIFLSLFSAIQMDRKVFYTGFILGIAVIVYNYIEMDQTNEIMVQLFQYSLLVYLLTVIVFHYMMKMSSEQFTKLESLLLASERESKQKEQQKESVEKSVTNILNKIAQVNDQLQENVQTQEDLNHTIQEISQASQSQAEQISDISNATNDTRQNIDVVEQTSQQLYDESKQASTLTLSGKEKMDTLNQNNQVLEKTIGDLSKTFAELTDKIKETNTFASNIKEITEQTNLLALNASIEAARAGEAGKGFAVVADEIRKLADLTGETTEKITGNLAALNETNDSAVAQMDKSMQNFVIGMETSYEVTGYFEDLTSTIATLNDALLNFSHLAKEVQGQSNGVEASTNDLAAIIEQASASLEEMSATVTTLTESNQELASLLDQAVEDSEDLKKQF</sequence>
<evidence type="ECO:0000256" key="4">
    <source>
        <dbReference type="SAM" id="Coils"/>
    </source>
</evidence>
<dbReference type="SUPFAM" id="SSF58104">
    <property type="entry name" value="Methyl-accepting chemotaxis protein (MCP) signaling domain"/>
    <property type="match status" value="1"/>
</dbReference>
<dbReference type="GO" id="GO:0006935">
    <property type="term" value="P:chemotaxis"/>
    <property type="evidence" value="ECO:0007669"/>
    <property type="project" value="InterPro"/>
</dbReference>
<dbReference type="Pfam" id="PF00015">
    <property type="entry name" value="MCPsignal"/>
    <property type="match status" value="1"/>
</dbReference>
<dbReference type="SMART" id="SM00283">
    <property type="entry name" value="MA"/>
    <property type="match status" value="1"/>
</dbReference>
<dbReference type="GO" id="GO:0007165">
    <property type="term" value="P:signal transduction"/>
    <property type="evidence" value="ECO:0007669"/>
    <property type="project" value="UniProtKB-KW"/>
</dbReference>
<keyword evidence="5" id="KW-1133">Transmembrane helix</keyword>
<keyword evidence="5" id="KW-0472">Membrane</keyword>
<dbReference type="EMBL" id="FRCZ01000001">
    <property type="protein sequence ID" value="SHM51441.1"/>
    <property type="molecule type" value="Genomic_DNA"/>
</dbReference>
<evidence type="ECO:0000256" key="3">
    <source>
        <dbReference type="PROSITE-ProRule" id="PRU00284"/>
    </source>
</evidence>
<feature type="transmembrane region" description="Helical" evidence="5">
    <location>
        <begin position="143"/>
        <end position="162"/>
    </location>
</feature>
<dbReference type="RefSeq" id="WP_073199053.1">
    <property type="nucleotide sequence ID" value="NZ_FRCZ01000001.1"/>
</dbReference>
<evidence type="ECO:0000256" key="2">
    <source>
        <dbReference type="ARBA" id="ARBA00029447"/>
    </source>
</evidence>
<feature type="domain" description="Methyl-accepting transducer" evidence="6">
    <location>
        <begin position="210"/>
        <end position="460"/>
    </location>
</feature>
<keyword evidence="4" id="KW-0175">Coiled coil</keyword>